<dbReference type="GO" id="GO:0003700">
    <property type="term" value="F:DNA-binding transcription factor activity"/>
    <property type="evidence" value="ECO:0007669"/>
    <property type="project" value="InterPro"/>
</dbReference>
<name>A0A368K8G6_9HYPH</name>
<gene>
    <name evidence="6" type="ORF">DUT91_01615</name>
</gene>
<sequence>MLTSVRDYALKDGKLVAPLDWDKLRIFHAAAEAGSFTHAAQTLHLSQSAISRQVSALEQDVGVPLFQRHARGLILTEQGELLYRTAHDVLMKLENVRSRLAESREKPTGRLRVTTTVGLGSGWLIERVQEFIELYPDVRLQLILDNEELDLTMRHADCAIRLRQPQQPDLIQRRLFTVHMHVYAAASYIAKHGKLASVDELGEHRIVTFGEPAPSYLTGLNWLEIAGRGDSSPRIPTLQVNNLLSIKRAVQRGVGMAVLPDYMVDKESGLVQLLPDMEEIPSFDTFFCYPEALKNSAKLHVFRDFLFSKARTWSY</sequence>
<evidence type="ECO:0000313" key="6">
    <source>
        <dbReference type="EMBL" id="RCS25521.1"/>
    </source>
</evidence>
<keyword evidence="3" id="KW-0238">DNA-binding</keyword>
<evidence type="ECO:0000256" key="2">
    <source>
        <dbReference type="ARBA" id="ARBA00023015"/>
    </source>
</evidence>
<proteinExistence type="inferred from homology"/>
<dbReference type="PANTHER" id="PTHR30537">
    <property type="entry name" value="HTH-TYPE TRANSCRIPTIONAL REGULATOR"/>
    <property type="match status" value="1"/>
</dbReference>
<reference evidence="6 7" key="1">
    <citation type="submission" date="2018-07" db="EMBL/GenBank/DDBJ databases">
        <title>The draft genome of Phyllobacterium salinisoli.</title>
        <authorList>
            <person name="Liu L."/>
            <person name="Li L."/>
            <person name="Zhang X."/>
            <person name="Liang L."/>
        </authorList>
    </citation>
    <scope>NUCLEOTIDE SEQUENCE [LARGE SCALE GENOMIC DNA]</scope>
    <source>
        <strain evidence="6 7">LLAN61</strain>
    </source>
</reference>
<dbReference type="Gene3D" id="3.40.190.290">
    <property type="match status" value="1"/>
</dbReference>
<dbReference type="PANTHER" id="PTHR30537:SF20">
    <property type="entry name" value="TRANSCRIPTIONAL REGULATORY PROTEIN"/>
    <property type="match status" value="1"/>
</dbReference>
<evidence type="ECO:0000259" key="5">
    <source>
        <dbReference type="PROSITE" id="PS50931"/>
    </source>
</evidence>
<dbReference type="PROSITE" id="PS50931">
    <property type="entry name" value="HTH_LYSR"/>
    <property type="match status" value="1"/>
</dbReference>
<dbReference type="PRINTS" id="PR00039">
    <property type="entry name" value="HTHLYSR"/>
</dbReference>
<protein>
    <submittedName>
        <fullName evidence="6">LysR family transcriptional regulator</fullName>
    </submittedName>
</protein>
<evidence type="ECO:0000256" key="4">
    <source>
        <dbReference type="ARBA" id="ARBA00023163"/>
    </source>
</evidence>
<dbReference type="AlphaFoldDB" id="A0A368K8G6"/>
<evidence type="ECO:0000256" key="1">
    <source>
        <dbReference type="ARBA" id="ARBA00009437"/>
    </source>
</evidence>
<dbReference type="Gene3D" id="1.10.10.10">
    <property type="entry name" value="Winged helix-like DNA-binding domain superfamily/Winged helix DNA-binding domain"/>
    <property type="match status" value="1"/>
</dbReference>
<dbReference type="InterPro" id="IPR000847">
    <property type="entry name" value="LysR_HTH_N"/>
</dbReference>
<accession>A0A368K8G6</accession>
<feature type="domain" description="HTH lysR-type" evidence="5">
    <location>
        <begin position="19"/>
        <end position="76"/>
    </location>
</feature>
<dbReference type="EMBL" id="QOZG01000001">
    <property type="protein sequence ID" value="RCS25521.1"/>
    <property type="molecule type" value="Genomic_DNA"/>
</dbReference>
<evidence type="ECO:0000256" key="3">
    <source>
        <dbReference type="ARBA" id="ARBA00023125"/>
    </source>
</evidence>
<dbReference type="InterPro" id="IPR005119">
    <property type="entry name" value="LysR_subst-bd"/>
</dbReference>
<dbReference type="Pfam" id="PF00126">
    <property type="entry name" value="HTH_1"/>
    <property type="match status" value="1"/>
</dbReference>
<dbReference type="Proteomes" id="UP000253420">
    <property type="component" value="Unassembled WGS sequence"/>
</dbReference>
<dbReference type="CDD" id="cd08422">
    <property type="entry name" value="PBP2_CrgA_like"/>
    <property type="match status" value="1"/>
</dbReference>
<dbReference type="Pfam" id="PF03466">
    <property type="entry name" value="LysR_substrate"/>
    <property type="match status" value="1"/>
</dbReference>
<dbReference type="SUPFAM" id="SSF53850">
    <property type="entry name" value="Periplasmic binding protein-like II"/>
    <property type="match status" value="1"/>
</dbReference>
<dbReference type="InterPro" id="IPR036388">
    <property type="entry name" value="WH-like_DNA-bd_sf"/>
</dbReference>
<dbReference type="InterPro" id="IPR036390">
    <property type="entry name" value="WH_DNA-bd_sf"/>
</dbReference>
<keyword evidence="7" id="KW-1185">Reference proteome</keyword>
<dbReference type="OrthoDB" id="7624726at2"/>
<dbReference type="GO" id="GO:0006351">
    <property type="term" value="P:DNA-templated transcription"/>
    <property type="evidence" value="ECO:0007669"/>
    <property type="project" value="TreeGrafter"/>
</dbReference>
<dbReference type="FunFam" id="1.10.10.10:FF:000001">
    <property type="entry name" value="LysR family transcriptional regulator"/>
    <property type="match status" value="1"/>
</dbReference>
<keyword evidence="2" id="KW-0805">Transcription regulation</keyword>
<evidence type="ECO:0000313" key="7">
    <source>
        <dbReference type="Proteomes" id="UP000253420"/>
    </source>
</evidence>
<dbReference type="GO" id="GO:0043565">
    <property type="term" value="F:sequence-specific DNA binding"/>
    <property type="evidence" value="ECO:0007669"/>
    <property type="project" value="TreeGrafter"/>
</dbReference>
<keyword evidence="4" id="KW-0804">Transcription</keyword>
<comment type="caution">
    <text evidence="6">The sequence shown here is derived from an EMBL/GenBank/DDBJ whole genome shotgun (WGS) entry which is preliminary data.</text>
</comment>
<dbReference type="InterPro" id="IPR058163">
    <property type="entry name" value="LysR-type_TF_proteobact-type"/>
</dbReference>
<comment type="similarity">
    <text evidence="1">Belongs to the LysR transcriptional regulatory family.</text>
</comment>
<organism evidence="6 7">
    <name type="scientific">Phyllobacterium salinisoli</name>
    <dbReference type="NCBI Taxonomy" id="1899321"/>
    <lineage>
        <taxon>Bacteria</taxon>
        <taxon>Pseudomonadati</taxon>
        <taxon>Pseudomonadota</taxon>
        <taxon>Alphaproteobacteria</taxon>
        <taxon>Hyphomicrobiales</taxon>
        <taxon>Phyllobacteriaceae</taxon>
        <taxon>Phyllobacterium</taxon>
    </lineage>
</organism>
<dbReference type="SUPFAM" id="SSF46785">
    <property type="entry name" value="Winged helix' DNA-binding domain"/>
    <property type="match status" value="1"/>
</dbReference>